<accession>A0A371HDX3</accession>
<dbReference type="EMBL" id="QJKJ01002873">
    <property type="protein sequence ID" value="RDY00957.1"/>
    <property type="molecule type" value="Genomic_DNA"/>
</dbReference>
<proteinExistence type="predicted"/>
<dbReference type="AlphaFoldDB" id="A0A371HDX3"/>
<dbReference type="OrthoDB" id="1739044at2759"/>
<evidence type="ECO:0000313" key="2">
    <source>
        <dbReference type="EMBL" id="RDY00957.1"/>
    </source>
</evidence>
<name>A0A371HDX3_MUCPR</name>
<evidence type="ECO:0000313" key="3">
    <source>
        <dbReference type="Proteomes" id="UP000257109"/>
    </source>
</evidence>
<protein>
    <recommendedName>
        <fullName evidence="1">DUF7745 domain-containing protein</fullName>
    </recommendedName>
</protein>
<dbReference type="InterPro" id="IPR056647">
    <property type="entry name" value="DUF7745"/>
</dbReference>
<organism evidence="2 3">
    <name type="scientific">Mucuna pruriens</name>
    <name type="common">Velvet bean</name>
    <name type="synonym">Dolichos pruriens</name>
    <dbReference type="NCBI Taxonomy" id="157652"/>
    <lineage>
        <taxon>Eukaryota</taxon>
        <taxon>Viridiplantae</taxon>
        <taxon>Streptophyta</taxon>
        <taxon>Embryophyta</taxon>
        <taxon>Tracheophyta</taxon>
        <taxon>Spermatophyta</taxon>
        <taxon>Magnoliopsida</taxon>
        <taxon>eudicotyledons</taxon>
        <taxon>Gunneridae</taxon>
        <taxon>Pentapetalae</taxon>
        <taxon>rosids</taxon>
        <taxon>fabids</taxon>
        <taxon>Fabales</taxon>
        <taxon>Fabaceae</taxon>
        <taxon>Papilionoideae</taxon>
        <taxon>50 kb inversion clade</taxon>
        <taxon>NPAAA clade</taxon>
        <taxon>indigoferoid/millettioid clade</taxon>
        <taxon>Phaseoleae</taxon>
        <taxon>Mucuna</taxon>
    </lineage>
</organism>
<comment type="caution">
    <text evidence="2">The sequence shown here is derived from an EMBL/GenBank/DDBJ whole genome shotgun (WGS) entry which is preliminary data.</text>
</comment>
<keyword evidence="3" id="KW-1185">Reference proteome</keyword>
<gene>
    <name evidence="2" type="ORF">CR513_15806</name>
</gene>
<feature type="domain" description="DUF7745" evidence="1">
    <location>
        <begin position="149"/>
        <end position="233"/>
    </location>
</feature>
<feature type="non-terminal residue" evidence="2">
    <location>
        <position position="1"/>
    </location>
</feature>
<dbReference type="Proteomes" id="UP000257109">
    <property type="component" value="Unassembled WGS sequence"/>
</dbReference>
<sequence>MHNISILIVNNFRHGRKYPSLCSKVTTRPNQDPQYSIPVALGRTAQRSMVKSLRKEVWESLGHGQYRSTARGLGELPLLGFNGQSTQGARVRNIKVESKLEWSGRDPKSGLRRKAPTTLGGRRLTDLCRCVRALDLWHNALPSNKMLPAIDAFLGRQDQGEYPVVAVLANIYYTLDYCSMRNGKGLRCCTTLLFLWLTAHLFHSSKKMRCPIEDHYWSCVKLLTKVEWTARLDEATERLI</sequence>
<dbReference type="Pfam" id="PF24924">
    <property type="entry name" value="DUF7745"/>
    <property type="match status" value="1"/>
</dbReference>
<reference evidence="2" key="1">
    <citation type="submission" date="2018-05" db="EMBL/GenBank/DDBJ databases">
        <title>Draft genome of Mucuna pruriens seed.</title>
        <authorList>
            <person name="Nnadi N.E."/>
            <person name="Vos R."/>
            <person name="Hasami M.H."/>
            <person name="Devisetty U.K."/>
            <person name="Aguiy J.C."/>
        </authorList>
    </citation>
    <scope>NUCLEOTIDE SEQUENCE [LARGE SCALE GENOMIC DNA]</scope>
    <source>
        <strain evidence="2">JCA_2017</strain>
    </source>
</reference>
<evidence type="ECO:0000259" key="1">
    <source>
        <dbReference type="Pfam" id="PF24924"/>
    </source>
</evidence>